<protein>
    <submittedName>
        <fullName evidence="2">Acylglycerophosphoethanolamine acyltransferase</fullName>
        <ecNumber evidence="2">6.2.1.20</ecNumber>
    </submittedName>
</protein>
<dbReference type="Pfam" id="PF01553">
    <property type="entry name" value="Acyltransferase"/>
    <property type="match status" value="1"/>
</dbReference>
<dbReference type="Pfam" id="PF00501">
    <property type="entry name" value="AMP-binding"/>
    <property type="match status" value="1"/>
</dbReference>
<keyword evidence="2" id="KW-0012">Acyltransferase</keyword>
<dbReference type="Gene3D" id="1.10.1200.10">
    <property type="entry name" value="ACP-like"/>
    <property type="match status" value="1"/>
</dbReference>
<dbReference type="Gene3D" id="3.40.50.12780">
    <property type="entry name" value="N-terminal domain of ligase-like"/>
    <property type="match status" value="1"/>
</dbReference>
<feature type="domain" description="Phospholipid/glycerol acyltransferase" evidence="1">
    <location>
        <begin position="42"/>
        <end position="167"/>
    </location>
</feature>
<dbReference type="SUPFAM" id="SSF47336">
    <property type="entry name" value="ACP-like"/>
    <property type="match status" value="1"/>
</dbReference>
<organism evidence="2 3">
    <name type="scientific">Candidatus Protochlamydia naegleriophila</name>
    <dbReference type="NCBI Taxonomy" id="389348"/>
    <lineage>
        <taxon>Bacteria</taxon>
        <taxon>Pseudomonadati</taxon>
        <taxon>Chlamydiota</taxon>
        <taxon>Chlamydiia</taxon>
        <taxon>Parachlamydiales</taxon>
        <taxon>Parachlamydiaceae</taxon>
        <taxon>Candidatus Protochlamydia</taxon>
    </lineage>
</organism>
<dbReference type="PANTHER" id="PTHR43201:SF32">
    <property type="entry name" value="2-SUCCINYLBENZOATE--COA LIGASE, CHLOROPLASTIC_PEROXISOMAL"/>
    <property type="match status" value="1"/>
</dbReference>
<accession>A0A0U5EQ51</accession>
<dbReference type="STRING" id="389348.PNK_0645"/>
<sequence length="910" mass="101109">MRNLLALALLYFMRFTLWFRYKVTIKGEENLNSNVLNKPGGVLFLPNHPTVFVDPTLVTLAIWKKYPIRPMIVEYMYYTPVIHWFMKFMNAIPIPNFVTSSNSLKKKKVDQVMETVIADLKKKENFLIYPAGKVKHQAREIIGASGVHRIIQAVPEANIVLVKTSGLWGSSFSRALTGKTPPMFQTIFEGIWMALKNLIFFTPRREVTIEFVPAGADFPYQSSRLELNRYLEHWYNKADGLTQQTGEEPGESLYLVSYSMWKEELPTVKVFDKVNADIDMENVPLAVKTKVKQKLSEMTQMPVDQITPEMNLSGDLGLDSLDNAEIIAFLDNDFDVAGVPVNELTTVGKVMALASNQIAFGEQVDEEQADTSKWFSASFPHHRAVFPEGKTIPEVFLNNCQRMGHTVACADMRAGVLTYAQAKLRVLMLAEYIRHLPGEYIGILLPSSVAAYFTILACQLAGKVPLLINWTVGPRHLESVRSLSNIKVVLSSWAFLDRLDNVDLTGIEDLIVTLEDARREFTLGQKLKAFVRSKMSTKSILSAFNIQNLSEKANAVLLFTSGTENMPKGVPLTHENILNNQRDAVESVEIFHDDVLLGMLPPFHAYGFTASGLLPLLGGLRVAYYADPTDGKGLAKAIEKWGATIICGAPTFLKGIFKNAAAEHLKSLRLCITGAEKAPKELFQMIKQLDHCRLIEGYGITECSPILTANMTGNPIYGVGKPMPQVEICIVSLDTHAPLPQGQQGLVLARGPNIFSGYLNKGLSSPFITVNNQPWYSTGDLGYLDQEGNLILSGRLKRFIKIGGEMISLAAIEDALNHTIAQKVLKEEEGPALAVCATEEAGEKTKIFVFTRFDASIEDVNRSLREAGFSNLVKVFKVQQLLEIPIMGTGKINYRALETQLKTLSESSVS</sequence>
<reference evidence="3" key="1">
    <citation type="submission" date="2015-09" db="EMBL/GenBank/DDBJ databases">
        <authorList>
            <person name="Bertelli C."/>
        </authorList>
    </citation>
    <scope>NUCLEOTIDE SEQUENCE [LARGE SCALE GENOMIC DNA]</scope>
    <source>
        <strain evidence="3">KNic</strain>
    </source>
</reference>
<dbReference type="SMART" id="SM00563">
    <property type="entry name" value="PlsC"/>
    <property type="match status" value="1"/>
</dbReference>
<evidence type="ECO:0000313" key="3">
    <source>
        <dbReference type="Proteomes" id="UP000069902"/>
    </source>
</evidence>
<gene>
    <name evidence="2" type="primary">aas</name>
    <name evidence="2" type="ORF">PNK_0645</name>
</gene>
<evidence type="ECO:0000259" key="1">
    <source>
        <dbReference type="SMART" id="SM00563"/>
    </source>
</evidence>
<keyword evidence="2" id="KW-0808">Transferase</keyword>
<dbReference type="InterPro" id="IPR009081">
    <property type="entry name" value="PP-bd_ACP"/>
</dbReference>
<dbReference type="KEGG" id="pnl:PNK_0645"/>
<keyword evidence="3" id="KW-1185">Reference proteome</keyword>
<dbReference type="GO" id="GO:0016746">
    <property type="term" value="F:acyltransferase activity"/>
    <property type="evidence" value="ECO:0007669"/>
    <property type="project" value="UniProtKB-KW"/>
</dbReference>
<dbReference type="PANTHER" id="PTHR43201">
    <property type="entry name" value="ACYL-COA SYNTHETASE"/>
    <property type="match status" value="1"/>
</dbReference>
<dbReference type="PATRIC" id="fig|389348.3.peg.707"/>
<evidence type="ECO:0000313" key="2">
    <source>
        <dbReference type="EMBL" id="CUI16272.1"/>
    </source>
</evidence>
<dbReference type="InterPro" id="IPR042099">
    <property type="entry name" value="ANL_N_sf"/>
</dbReference>
<dbReference type="Pfam" id="PF00550">
    <property type="entry name" value="PP-binding"/>
    <property type="match status" value="1"/>
</dbReference>
<dbReference type="InParanoid" id="A0A0U5EQ51"/>
<dbReference type="AlphaFoldDB" id="A0A0U5EQ51"/>
<dbReference type="RefSeq" id="WP_059060262.1">
    <property type="nucleotide sequence ID" value="NZ_LN879502.1"/>
</dbReference>
<dbReference type="InterPro" id="IPR036736">
    <property type="entry name" value="ACP-like_sf"/>
</dbReference>
<dbReference type="SUPFAM" id="SSF56801">
    <property type="entry name" value="Acetyl-CoA synthetase-like"/>
    <property type="match status" value="1"/>
</dbReference>
<proteinExistence type="predicted"/>
<dbReference type="GO" id="GO:0006631">
    <property type="term" value="P:fatty acid metabolic process"/>
    <property type="evidence" value="ECO:0007669"/>
    <property type="project" value="TreeGrafter"/>
</dbReference>
<dbReference type="InterPro" id="IPR045851">
    <property type="entry name" value="AMP-bd_C_sf"/>
</dbReference>
<dbReference type="Gene3D" id="3.30.300.30">
    <property type="match status" value="1"/>
</dbReference>
<dbReference type="GO" id="GO:0008922">
    <property type="term" value="F:long-chain fatty acid [acyl-carrier-protein] ligase activity"/>
    <property type="evidence" value="ECO:0007669"/>
    <property type="project" value="UniProtKB-EC"/>
</dbReference>
<dbReference type="EC" id="6.2.1.20" evidence="2"/>
<dbReference type="InterPro" id="IPR002123">
    <property type="entry name" value="Plipid/glycerol_acylTrfase"/>
</dbReference>
<name>A0A0U5EQ51_9BACT</name>
<dbReference type="GO" id="GO:0031956">
    <property type="term" value="F:medium-chain fatty acid-CoA ligase activity"/>
    <property type="evidence" value="ECO:0007669"/>
    <property type="project" value="TreeGrafter"/>
</dbReference>
<dbReference type="SUPFAM" id="SSF69593">
    <property type="entry name" value="Glycerol-3-phosphate (1)-acyltransferase"/>
    <property type="match status" value="1"/>
</dbReference>
<dbReference type="InterPro" id="IPR000873">
    <property type="entry name" value="AMP-dep_synth/lig_dom"/>
</dbReference>
<dbReference type="EMBL" id="LN879502">
    <property type="protein sequence ID" value="CUI16272.1"/>
    <property type="molecule type" value="Genomic_DNA"/>
</dbReference>
<keyword evidence="2" id="KW-0436">Ligase</keyword>
<dbReference type="CDD" id="cd07989">
    <property type="entry name" value="LPLAT_AGPAT-like"/>
    <property type="match status" value="1"/>
</dbReference>
<dbReference type="Proteomes" id="UP000069902">
    <property type="component" value="Chromosome cPNK"/>
</dbReference>